<proteinExistence type="predicted"/>
<dbReference type="InterPro" id="IPR000305">
    <property type="entry name" value="GIY-YIG_endonuc"/>
</dbReference>
<evidence type="ECO:0000313" key="2">
    <source>
        <dbReference type="EMBL" id="MDQ8196197.1"/>
    </source>
</evidence>
<reference evidence="2 3" key="1">
    <citation type="submission" date="2023-04" db="EMBL/GenBank/DDBJ databases">
        <title>A novel bacteria isolated from coastal sediment.</title>
        <authorList>
            <person name="Liu X.-J."/>
            <person name="Du Z.-J."/>
        </authorList>
    </citation>
    <scope>NUCLEOTIDE SEQUENCE [LARGE SCALE GENOMIC DNA]</scope>
    <source>
        <strain evidence="2 3">SDUM461004</strain>
    </source>
</reference>
<dbReference type="InterPro" id="IPR035901">
    <property type="entry name" value="GIY-YIG_endonuc_sf"/>
</dbReference>
<dbReference type="PROSITE" id="PS50164">
    <property type="entry name" value="GIY_YIG"/>
    <property type="match status" value="1"/>
</dbReference>
<accession>A0ABU1AN24</accession>
<dbReference type="EMBL" id="JARXIC010000052">
    <property type="protein sequence ID" value="MDQ8196197.1"/>
    <property type="molecule type" value="Genomic_DNA"/>
</dbReference>
<name>A0ABU1AN24_9BACT</name>
<gene>
    <name evidence="2" type="ORF">QEH59_17315</name>
</gene>
<evidence type="ECO:0000259" key="1">
    <source>
        <dbReference type="PROSITE" id="PS50164"/>
    </source>
</evidence>
<comment type="caution">
    <text evidence="2">The sequence shown here is derived from an EMBL/GenBank/DDBJ whole genome shotgun (WGS) entry which is preliminary data.</text>
</comment>
<organism evidence="2 3">
    <name type="scientific">Thalassobacterium sedimentorum</name>
    <dbReference type="NCBI Taxonomy" id="3041258"/>
    <lineage>
        <taxon>Bacteria</taxon>
        <taxon>Pseudomonadati</taxon>
        <taxon>Verrucomicrobiota</taxon>
        <taxon>Opitutia</taxon>
        <taxon>Puniceicoccales</taxon>
        <taxon>Coraliomargaritaceae</taxon>
        <taxon>Thalassobacterium</taxon>
    </lineage>
</organism>
<keyword evidence="3" id="KW-1185">Reference proteome</keyword>
<dbReference type="Gene3D" id="3.40.1440.10">
    <property type="entry name" value="GIY-YIG endonuclease"/>
    <property type="match status" value="1"/>
</dbReference>
<dbReference type="Proteomes" id="UP001243717">
    <property type="component" value="Unassembled WGS sequence"/>
</dbReference>
<dbReference type="SUPFAM" id="SSF82771">
    <property type="entry name" value="GIY-YIG endonuclease"/>
    <property type="match status" value="1"/>
</dbReference>
<evidence type="ECO:0000313" key="3">
    <source>
        <dbReference type="Proteomes" id="UP001243717"/>
    </source>
</evidence>
<protein>
    <submittedName>
        <fullName evidence="2">GIY-YIG nuclease family protein</fullName>
    </submittedName>
</protein>
<sequence length="77" mass="8941">MASHLKPFEKSEGFFVVWFFGDCENRGMYYVYVLENASGRLYIGHTNDVARRIEEHNSAEGKEHLGKYTHRNARGLC</sequence>
<feature type="domain" description="GIY-YIG" evidence="1">
    <location>
        <begin position="27"/>
        <end position="77"/>
    </location>
</feature>
<dbReference type="Pfam" id="PF01541">
    <property type="entry name" value="GIY-YIG"/>
    <property type="match status" value="1"/>
</dbReference>